<reference evidence="2 3" key="1">
    <citation type="submission" date="2020-01" db="EMBL/GenBank/DDBJ databases">
        <title>Genomes of bacteria type strains.</title>
        <authorList>
            <person name="Chen J."/>
            <person name="Zhu S."/>
            <person name="Yang J."/>
        </authorList>
    </citation>
    <scope>NUCLEOTIDE SEQUENCE [LARGE SCALE GENOMIC DNA]</scope>
    <source>
        <strain evidence="2 3">LMG 22958</strain>
    </source>
</reference>
<protein>
    <submittedName>
        <fullName evidence="2">Uncharacterized protein</fullName>
    </submittedName>
</protein>
<keyword evidence="1" id="KW-0175">Coiled coil</keyword>
<dbReference type="EMBL" id="JAAAWP010000001">
    <property type="protein sequence ID" value="NDW20384.1"/>
    <property type="molecule type" value="Genomic_DNA"/>
</dbReference>
<gene>
    <name evidence="2" type="ORF">GTW09_02430</name>
</gene>
<keyword evidence="3" id="KW-1185">Reference proteome</keyword>
<name>A0A6L9MQ72_9ALTE</name>
<comment type="caution">
    <text evidence="2">The sequence shown here is derived from an EMBL/GenBank/DDBJ whole genome shotgun (WGS) entry which is preliminary data.</text>
</comment>
<evidence type="ECO:0000256" key="1">
    <source>
        <dbReference type="SAM" id="Coils"/>
    </source>
</evidence>
<dbReference type="Proteomes" id="UP000478837">
    <property type="component" value="Unassembled WGS sequence"/>
</dbReference>
<organism evidence="2 3">
    <name type="scientific">Alteromonas hispanica</name>
    <dbReference type="NCBI Taxonomy" id="315421"/>
    <lineage>
        <taxon>Bacteria</taxon>
        <taxon>Pseudomonadati</taxon>
        <taxon>Pseudomonadota</taxon>
        <taxon>Gammaproteobacteria</taxon>
        <taxon>Alteromonadales</taxon>
        <taxon>Alteromonadaceae</taxon>
        <taxon>Alteromonas/Salinimonas group</taxon>
        <taxon>Alteromonas</taxon>
    </lineage>
</organism>
<evidence type="ECO:0000313" key="2">
    <source>
        <dbReference type="EMBL" id="NDW20384.1"/>
    </source>
</evidence>
<evidence type="ECO:0000313" key="3">
    <source>
        <dbReference type="Proteomes" id="UP000478837"/>
    </source>
</evidence>
<proteinExistence type="predicted"/>
<feature type="coiled-coil region" evidence="1">
    <location>
        <begin position="424"/>
        <end position="451"/>
    </location>
</feature>
<accession>A0A6L9MQ72</accession>
<dbReference type="AlphaFoldDB" id="A0A6L9MQ72"/>
<sequence>MTFNEESQDYECETTIYPNADGFLGQLAIRVLDDNATPPHINMPSGEVKYLEEIKDKDTGRLWWIEKDTWDEKNTYWRHSGVNTAGMLNLSIAGQRCHVNIGSMDFSFEQLNNYLDSFKNDLWELILDESSSIQTNKMDSAFGINKDAIDCIKQLVGHAQKILESPKGELREVQELRPRKAVRPVNRTFMELVSKPNQRFLTSRASTPTYNVPENRYVLFALKRCYRIIKQIRTLSENKSKRYLNTVSKLQGQLSSFRPTVTINRDLVVADLERLKVRCNIKYWQAKLAERLALNNINLYKKTNLHSVLRIKTEKVSTNNLSGEKDGFFIKVVDNKDWSQPNDNFTFLKFLRGNYDLTSCLEPYSEYELVGKFTCSQSARANFYNIIELAEIRIISTPGFEIARSNYRKEFQLGKTLNENSWQRALTTKEIEEQEKEKAAINNRIEFYSKNQELAAYVWEKIAPKERMLLTLIKKLKSLNIKEASHFPNSMTFVQNPNYQGIHNGYRKLRDLTHLTDEDILVSLEKVDAMGLVNMPLLYERWCLLQIIIVLKEAFRFRLQKDWKHRIIEAVGAKKKDIQIALANTETKRFITLTYEKTLTNRRIPDYIIDLVWFADSDTNDEYPQKKRFVMDAKFYDRRTFQRFDGLSGVVHNLSKTKDYSEQDENPVFIIHPCKDAIPHRVTAQDWGETSYLGEIPYSDGRIQGNHDSGGIYLSPIDSKLYTDELQRLLGLFLQYKLEEMNTKSSDRSDDRTSAVPFCIRCGSSDLQVKSKSNNTRFGNPISRTHRSVWMQCNDCNHFMSFNHCNQTNTRLIKNGTYWTYHSARAIEPFNIKCPKCGEWGAW</sequence>